<gene>
    <name evidence="2" type="ORF">Tco_0749854</name>
</gene>
<evidence type="ECO:0000256" key="1">
    <source>
        <dbReference type="SAM" id="MobiDB-lite"/>
    </source>
</evidence>
<evidence type="ECO:0008006" key="4">
    <source>
        <dbReference type="Google" id="ProtNLM"/>
    </source>
</evidence>
<dbReference type="Gene3D" id="3.10.10.10">
    <property type="entry name" value="HIV Type 1 Reverse Transcriptase, subunit A, domain 1"/>
    <property type="match status" value="1"/>
</dbReference>
<evidence type="ECO:0000313" key="3">
    <source>
        <dbReference type="Proteomes" id="UP001151760"/>
    </source>
</evidence>
<feature type="compositionally biased region" description="Pro residues" evidence="1">
    <location>
        <begin position="68"/>
        <end position="80"/>
    </location>
</feature>
<feature type="compositionally biased region" description="Acidic residues" evidence="1">
    <location>
        <begin position="116"/>
        <end position="127"/>
    </location>
</feature>
<dbReference type="SUPFAM" id="SSF56672">
    <property type="entry name" value="DNA/RNA polymerases"/>
    <property type="match status" value="1"/>
</dbReference>
<evidence type="ECO:0000313" key="2">
    <source>
        <dbReference type="EMBL" id="GJS83313.1"/>
    </source>
</evidence>
<dbReference type="EMBL" id="BQNB010010891">
    <property type="protein sequence ID" value="GJS83313.1"/>
    <property type="molecule type" value="Genomic_DNA"/>
</dbReference>
<dbReference type="Proteomes" id="UP001151760">
    <property type="component" value="Unassembled WGS sequence"/>
</dbReference>
<dbReference type="InterPro" id="IPR032567">
    <property type="entry name" value="RTL1-rel"/>
</dbReference>
<dbReference type="InterPro" id="IPR043502">
    <property type="entry name" value="DNA/RNA_pol_sf"/>
</dbReference>
<reference evidence="2" key="2">
    <citation type="submission" date="2022-01" db="EMBL/GenBank/DDBJ databases">
        <authorList>
            <person name="Yamashiro T."/>
            <person name="Shiraishi A."/>
            <person name="Satake H."/>
            <person name="Nakayama K."/>
        </authorList>
    </citation>
    <scope>NUCLEOTIDE SEQUENCE</scope>
</reference>
<feature type="compositionally biased region" description="Basic and acidic residues" evidence="1">
    <location>
        <begin position="347"/>
        <end position="370"/>
    </location>
</feature>
<feature type="region of interest" description="Disordered" evidence="1">
    <location>
        <begin position="1"/>
        <end position="25"/>
    </location>
</feature>
<dbReference type="PANTHER" id="PTHR15503">
    <property type="entry name" value="LDOC1 RELATED"/>
    <property type="match status" value="1"/>
</dbReference>
<reference evidence="2" key="1">
    <citation type="journal article" date="2022" name="Int. J. Mol. Sci.">
        <title>Draft Genome of Tanacetum Coccineum: Genomic Comparison of Closely Related Tanacetum-Family Plants.</title>
        <authorList>
            <person name="Yamashiro T."/>
            <person name="Shiraishi A."/>
            <person name="Nakayama K."/>
            <person name="Satake H."/>
        </authorList>
    </citation>
    <scope>NUCLEOTIDE SEQUENCE</scope>
</reference>
<feature type="region of interest" description="Disordered" evidence="1">
    <location>
        <begin position="347"/>
        <end position="372"/>
    </location>
</feature>
<sequence length="469" mass="52014">MSSDEASSGVTYTLISSDYEEPSDAGSLGVVVYGYDRLPMHPVDSYMEAALQAPLSLDYVPGPEDPEQAPPSPDYVPGPEYPKYLAPSDAKIPVKDQPYVVDASPTALSPGYIADSDPEEDPEDESEDGPKDYPADGVDDDDDDSSGDDADDEDEEDASEEDKEKEEEEHLASADSTAVSLAVDPVPSAEETEPFETNDLLYTHHHLIPTTSRIADIPKAVLLPRKRLCLTLGPRFEVRGRFSSCYSLCLRTTYSGYRVDYRLIRHSGCRVNVDRVKSTWVTGSLIFGERPDSRQLEEITRSPYFKVTGQHVTQQKGKTILTQLCKLESEGLELPAKRYEHRVVDDLAERDTDGSKNSDDSHDSGSDGRRRMPIACERSDLRTYPNVELFHKVFPEDLPGLPPTRQVQFQIDLIPGDAPVARAPYRLAPSEMKELSEQLQELSDKGIIRPSSSPWGASVLFYQTIDGSF</sequence>
<proteinExistence type="predicted"/>
<feature type="compositionally biased region" description="Polar residues" evidence="1">
    <location>
        <begin position="1"/>
        <end position="16"/>
    </location>
</feature>
<name>A0ABQ4Z2S9_9ASTR</name>
<feature type="region of interest" description="Disordered" evidence="1">
    <location>
        <begin position="57"/>
        <end position="180"/>
    </location>
</feature>
<accession>A0ABQ4Z2S9</accession>
<feature type="compositionally biased region" description="Acidic residues" evidence="1">
    <location>
        <begin position="137"/>
        <end position="169"/>
    </location>
</feature>
<keyword evidence="3" id="KW-1185">Reference proteome</keyword>
<comment type="caution">
    <text evidence="2">The sequence shown here is derived from an EMBL/GenBank/DDBJ whole genome shotgun (WGS) entry which is preliminary data.</text>
</comment>
<organism evidence="2 3">
    <name type="scientific">Tanacetum coccineum</name>
    <dbReference type="NCBI Taxonomy" id="301880"/>
    <lineage>
        <taxon>Eukaryota</taxon>
        <taxon>Viridiplantae</taxon>
        <taxon>Streptophyta</taxon>
        <taxon>Embryophyta</taxon>
        <taxon>Tracheophyta</taxon>
        <taxon>Spermatophyta</taxon>
        <taxon>Magnoliopsida</taxon>
        <taxon>eudicotyledons</taxon>
        <taxon>Gunneridae</taxon>
        <taxon>Pentapetalae</taxon>
        <taxon>asterids</taxon>
        <taxon>campanulids</taxon>
        <taxon>Asterales</taxon>
        <taxon>Asteraceae</taxon>
        <taxon>Asteroideae</taxon>
        <taxon>Anthemideae</taxon>
        <taxon>Anthemidinae</taxon>
        <taxon>Tanacetum</taxon>
    </lineage>
</organism>
<dbReference type="PANTHER" id="PTHR15503:SF45">
    <property type="entry name" value="RNA-DIRECTED DNA POLYMERASE HOMOLOG"/>
    <property type="match status" value="1"/>
</dbReference>
<protein>
    <recommendedName>
        <fullName evidence="4">Reverse transcriptase domain-containing protein</fullName>
    </recommendedName>
</protein>